<dbReference type="EMBL" id="QYUM01000002">
    <property type="protein sequence ID" value="RJF93648.1"/>
    <property type="molecule type" value="Genomic_DNA"/>
</dbReference>
<feature type="domain" description="NAD-dependent epimerase/dehydratase" evidence="3">
    <location>
        <begin position="6"/>
        <end position="239"/>
    </location>
</feature>
<gene>
    <name evidence="4" type="ORF">D3876_04915</name>
</gene>
<reference evidence="4 5" key="1">
    <citation type="submission" date="2018-09" db="EMBL/GenBank/DDBJ databases">
        <authorList>
            <person name="Zhu H."/>
        </authorList>
    </citation>
    <scope>NUCLEOTIDE SEQUENCE [LARGE SCALE GENOMIC DNA]</scope>
    <source>
        <strain evidence="4 5">K2R01-6</strain>
    </source>
</reference>
<evidence type="ECO:0000313" key="4">
    <source>
        <dbReference type="EMBL" id="RJF93648.1"/>
    </source>
</evidence>
<organism evidence="4 5">
    <name type="scientific">Sphingomonas cavernae</name>
    <dbReference type="NCBI Taxonomy" id="2320861"/>
    <lineage>
        <taxon>Bacteria</taxon>
        <taxon>Pseudomonadati</taxon>
        <taxon>Pseudomonadota</taxon>
        <taxon>Alphaproteobacteria</taxon>
        <taxon>Sphingomonadales</taxon>
        <taxon>Sphingomonadaceae</taxon>
        <taxon>Sphingomonas</taxon>
    </lineage>
</organism>
<sequence length="316" mass="33761">MAMRTLITGAAGFIGSHLVRRLLDRGDELHLLVRPETSLSRLEEVIDRVCLHRLQLGDEAALAACLADAAPHQVYHLAAETRRTAQADFAGVELTLREDLPNLIALLAALATLRHPPVAFVRAGSIAEYGTAPVPYREDQKEDPSTPYGAGLAAGTMYLRVLEGVLPFPAITARLALVFGAGQSEAFLIPALIRACLEGRPFHVTRPSDRRDLIHVDDAVDALLLLGESQPPGCNVINIATGMAPTMREVTEQVIDITGADPALVRFGNPALDTGASVLLASPDRARSLLNWSAATTLRKGLELTVAAMLRAPALT</sequence>
<dbReference type="Gene3D" id="3.40.50.720">
    <property type="entry name" value="NAD(P)-binding Rossmann-like Domain"/>
    <property type="match status" value="1"/>
</dbReference>
<dbReference type="AlphaFoldDB" id="A0A418WQX5"/>
<accession>A0A418WQX5</accession>
<dbReference type="Gene3D" id="3.90.25.10">
    <property type="entry name" value="UDP-galactose 4-epimerase, domain 1"/>
    <property type="match status" value="1"/>
</dbReference>
<protein>
    <submittedName>
        <fullName evidence="4">NAD-dependent epimerase/dehydratase family protein</fullName>
    </submittedName>
</protein>
<dbReference type="InterPro" id="IPR036291">
    <property type="entry name" value="NAD(P)-bd_dom_sf"/>
</dbReference>
<evidence type="ECO:0000259" key="3">
    <source>
        <dbReference type="Pfam" id="PF01370"/>
    </source>
</evidence>
<name>A0A418WQX5_9SPHN</name>
<evidence type="ECO:0000313" key="5">
    <source>
        <dbReference type="Proteomes" id="UP000286100"/>
    </source>
</evidence>
<comment type="similarity">
    <text evidence="2">Belongs to the NAD(P)-dependent epimerase/dehydratase family.</text>
</comment>
<evidence type="ECO:0000256" key="2">
    <source>
        <dbReference type="ARBA" id="ARBA00007637"/>
    </source>
</evidence>
<keyword evidence="5" id="KW-1185">Reference proteome</keyword>
<dbReference type="Proteomes" id="UP000286100">
    <property type="component" value="Unassembled WGS sequence"/>
</dbReference>
<dbReference type="RefSeq" id="WP_119760005.1">
    <property type="nucleotide sequence ID" value="NZ_QYUM01000002.1"/>
</dbReference>
<comment type="pathway">
    <text evidence="1">Bacterial outer membrane biogenesis; LPS O-antigen biosynthesis.</text>
</comment>
<dbReference type="PANTHER" id="PTHR43000">
    <property type="entry name" value="DTDP-D-GLUCOSE 4,6-DEHYDRATASE-RELATED"/>
    <property type="match status" value="1"/>
</dbReference>
<evidence type="ECO:0000256" key="1">
    <source>
        <dbReference type="ARBA" id="ARBA00005125"/>
    </source>
</evidence>
<proteinExistence type="inferred from homology"/>
<dbReference type="InterPro" id="IPR001509">
    <property type="entry name" value="Epimerase_deHydtase"/>
</dbReference>
<dbReference type="OrthoDB" id="9779041at2"/>
<comment type="caution">
    <text evidence="4">The sequence shown here is derived from an EMBL/GenBank/DDBJ whole genome shotgun (WGS) entry which is preliminary data.</text>
</comment>
<dbReference type="Pfam" id="PF01370">
    <property type="entry name" value="Epimerase"/>
    <property type="match status" value="1"/>
</dbReference>
<dbReference type="SUPFAM" id="SSF51735">
    <property type="entry name" value="NAD(P)-binding Rossmann-fold domains"/>
    <property type="match status" value="1"/>
</dbReference>